<dbReference type="Gene3D" id="2.60.40.640">
    <property type="match status" value="2"/>
</dbReference>
<dbReference type="SUPFAM" id="SSF81296">
    <property type="entry name" value="E set domains"/>
    <property type="match status" value="2"/>
</dbReference>
<organism evidence="4 5">
    <name type="scientific">Labrus bergylta</name>
    <name type="common">ballan wrasse</name>
    <dbReference type="NCBI Taxonomy" id="56723"/>
    <lineage>
        <taxon>Eukaryota</taxon>
        <taxon>Metazoa</taxon>
        <taxon>Chordata</taxon>
        <taxon>Craniata</taxon>
        <taxon>Vertebrata</taxon>
        <taxon>Euteleostomi</taxon>
        <taxon>Actinopterygii</taxon>
        <taxon>Neopterygii</taxon>
        <taxon>Teleostei</taxon>
        <taxon>Neoteleostei</taxon>
        <taxon>Acanthomorphata</taxon>
        <taxon>Eupercaria</taxon>
        <taxon>Labriformes</taxon>
        <taxon>Labridae</taxon>
        <taxon>Labrus</taxon>
    </lineage>
</organism>
<dbReference type="PANTHER" id="PTHR11188:SF135">
    <property type="entry name" value="ARRESTIN DOMAIN CONTAINING 3-LIKE-RELATED"/>
    <property type="match status" value="1"/>
</dbReference>
<reference evidence="4" key="1">
    <citation type="submission" date="2025-08" db="UniProtKB">
        <authorList>
            <consortium name="Ensembl"/>
        </authorList>
    </citation>
    <scope>IDENTIFICATION</scope>
</reference>
<dbReference type="GO" id="GO:0005886">
    <property type="term" value="C:plasma membrane"/>
    <property type="evidence" value="ECO:0007669"/>
    <property type="project" value="TreeGrafter"/>
</dbReference>
<dbReference type="AlphaFoldDB" id="A0A3Q3ET88"/>
<feature type="domain" description="Arrestin C-terminal-like" evidence="3">
    <location>
        <begin position="169"/>
        <end position="296"/>
    </location>
</feature>
<evidence type="ECO:0000313" key="4">
    <source>
        <dbReference type="Ensembl" id="ENSLBEP00000009437.1"/>
    </source>
</evidence>
<dbReference type="Ensembl" id="ENSLBET00000009957.1">
    <property type="protein sequence ID" value="ENSLBEP00000009437.1"/>
    <property type="gene ID" value="ENSLBEG00000007327.1"/>
</dbReference>
<dbReference type="InterPro" id="IPR014756">
    <property type="entry name" value="Ig_E-set"/>
</dbReference>
<dbReference type="RefSeq" id="XP_020513380.1">
    <property type="nucleotide sequence ID" value="XM_020657724.3"/>
</dbReference>
<protein>
    <submittedName>
        <fullName evidence="4">Arrestin domain-containing protein 3-like</fullName>
    </submittedName>
</protein>
<dbReference type="InterPro" id="IPR011022">
    <property type="entry name" value="Arrestin_C-like"/>
</dbReference>
<feature type="region of interest" description="Disordered" evidence="2">
    <location>
        <begin position="389"/>
        <end position="506"/>
    </location>
</feature>
<feature type="region of interest" description="Disordered" evidence="2">
    <location>
        <begin position="308"/>
        <end position="348"/>
    </location>
</feature>
<keyword evidence="5" id="KW-1185">Reference proteome</keyword>
<proteinExistence type="inferred from homology"/>
<feature type="compositionally biased region" description="Pro residues" evidence="2">
    <location>
        <begin position="420"/>
        <end position="455"/>
    </location>
</feature>
<feature type="compositionally biased region" description="Low complexity" evidence="2">
    <location>
        <begin position="389"/>
        <end position="402"/>
    </location>
</feature>
<dbReference type="InterPro" id="IPR014752">
    <property type="entry name" value="Arrestin-like_C"/>
</dbReference>
<dbReference type="Pfam" id="PF02752">
    <property type="entry name" value="Arrestin_C"/>
    <property type="match status" value="1"/>
</dbReference>
<evidence type="ECO:0000256" key="1">
    <source>
        <dbReference type="ARBA" id="ARBA00005298"/>
    </source>
</evidence>
<name>A0A3Q3ET88_9LABR</name>
<dbReference type="Pfam" id="PF00339">
    <property type="entry name" value="Arrestin_N"/>
    <property type="match status" value="1"/>
</dbReference>
<feature type="compositionally biased region" description="Polar residues" evidence="2">
    <location>
        <begin position="495"/>
        <end position="506"/>
    </location>
</feature>
<dbReference type="PANTHER" id="PTHR11188">
    <property type="entry name" value="ARRESTIN DOMAIN CONTAINING PROTEIN"/>
    <property type="match status" value="1"/>
</dbReference>
<evidence type="ECO:0000259" key="3">
    <source>
        <dbReference type="SMART" id="SM01017"/>
    </source>
</evidence>
<dbReference type="Proteomes" id="UP000261660">
    <property type="component" value="Unplaced"/>
</dbReference>
<evidence type="ECO:0000313" key="5">
    <source>
        <dbReference type="Proteomes" id="UP000261660"/>
    </source>
</evidence>
<dbReference type="InterPro" id="IPR011021">
    <property type="entry name" value="Arrestin-like_N"/>
</dbReference>
<dbReference type="GeneID" id="110002080"/>
<dbReference type="GeneTree" id="ENSGT00940000164012"/>
<comment type="similarity">
    <text evidence="1">Belongs to the arrestin family.</text>
</comment>
<dbReference type="GO" id="GO:0005737">
    <property type="term" value="C:cytoplasm"/>
    <property type="evidence" value="ECO:0007669"/>
    <property type="project" value="TreeGrafter"/>
</dbReference>
<evidence type="ECO:0000256" key="2">
    <source>
        <dbReference type="SAM" id="MobiDB-lite"/>
    </source>
</evidence>
<dbReference type="InterPro" id="IPR050357">
    <property type="entry name" value="Arrestin_domain-protein"/>
</dbReference>
<dbReference type="PRINTS" id="PR01217">
    <property type="entry name" value="PRICHEXTENSN"/>
</dbReference>
<dbReference type="GO" id="GO:0015031">
    <property type="term" value="P:protein transport"/>
    <property type="evidence" value="ECO:0007669"/>
    <property type="project" value="TreeGrafter"/>
</dbReference>
<dbReference type="OrthoDB" id="7785529at2759"/>
<reference evidence="4" key="2">
    <citation type="submission" date="2025-09" db="UniProtKB">
        <authorList>
            <consortium name="Ensembl"/>
        </authorList>
    </citation>
    <scope>IDENTIFICATION</scope>
</reference>
<dbReference type="STRING" id="56723.ENSLBEP00000009437"/>
<dbReference type="SMART" id="SM01017">
    <property type="entry name" value="Arrestin_C"/>
    <property type="match status" value="1"/>
</dbReference>
<dbReference type="InParanoid" id="A0A3Q3ET88"/>
<accession>A0A3Q3ET88</accession>
<feature type="compositionally biased region" description="Pro residues" evidence="2">
    <location>
        <begin position="403"/>
        <end position="412"/>
    </location>
</feature>
<sequence>MPSIQSLTMYIDALNEHETFSEGDTIAGKITLVLIKETKVESLFVKAKGDANVRWTRKQGDKTYTYSANKRYFKLKDFLIPEQTKDTLLPQGIHVYKFNFRIPPGSFPSSFRGHHGKIVYMLQTKLSRSWRMDRTVDKEINFVSKSIPNLQSLMLQQVGSIKKEMGLFSKGNVHMDATIDKGVCTAGETLMVVAKINNSSSSEMTPKFRLIQDVVYRANGSTKHESNTILKMHDNSIKAQTQKEVRCEMKLPRDMGQSIHNCDIISVAYELKVYLDISFAFDPEIVFPLVICSPSLASALQPGVDAGPTPSGAYGGPSNINSPSHAVPFGPYPQSPQSGGYGYPGVQSYSPSHVPPNYPPVNAAPPSVFCAQPVHVSWGYNNTPPRQDSPYGYPFSSSSSSLHPPPTAPTFPPTRSAPELQPPPQSAPELQPPPQSAPELQPPPQSAPELQPSPAPQYNISPPAPAYNLLPSAPVMNTDFLSQSDDAPPAYSLLFPSSTTEQSDAR</sequence>
<dbReference type="GO" id="GO:0007399">
    <property type="term" value="P:nervous system development"/>
    <property type="evidence" value="ECO:0007669"/>
    <property type="project" value="UniProtKB-ARBA"/>
</dbReference>